<proteinExistence type="inferred from homology"/>
<dbReference type="PANTHER" id="PTHR12703:SF4">
    <property type="entry name" value="TRANSMEMBRANE PROTEIN 33"/>
    <property type="match status" value="1"/>
</dbReference>
<feature type="compositionally biased region" description="Low complexity" evidence="6">
    <location>
        <begin position="159"/>
        <end position="179"/>
    </location>
</feature>
<comment type="caution">
    <text evidence="8">The sequence shown here is derived from an EMBL/GenBank/DDBJ whole genome shotgun (WGS) entry which is preliminary data.</text>
</comment>
<evidence type="ECO:0000256" key="5">
    <source>
        <dbReference type="ARBA" id="ARBA00023136"/>
    </source>
</evidence>
<organism evidence="8 9">
    <name type="scientific">Orbilia blumenaviensis</name>
    <dbReference type="NCBI Taxonomy" id="1796055"/>
    <lineage>
        <taxon>Eukaryota</taxon>
        <taxon>Fungi</taxon>
        <taxon>Dikarya</taxon>
        <taxon>Ascomycota</taxon>
        <taxon>Pezizomycotina</taxon>
        <taxon>Orbiliomycetes</taxon>
        <taxon>Orbiliales</taxon>
        <taxon>Orbiliaceae</taxon>
        <taxon>Orbilia</taxon>
    </lineage>
</organism>
<sequence>MAPPTTQPAAGGPQPLAQRFLALAQTLQFGWFVGHFLLLLSTLRYTVSFVKFNTSTTAAQLSYRLGFLSCAVTYGIVVYKAYRARIKQAGTNRPALQQHLIAMTGDENVQYLFMALIWLFTTPIYLALLPFTIYSTFHFLTYLRTAVIPTLLPTPSTPGAAATPSSSAGATLPAGGASPKKQNANVVSEIISKFVKTHYDTSMSIVANLELALWIRLLLGCLIFANSWILLIIYTAFLRIRVSQSPFVRQALHQAEAMIDGVVADPRAPPALRNVWASAKDGVRKFGDMTEFDPNKVSQRKAQ</sequence>
<dbReference type="GO" id="GO:0071786">
    <property type="term" value="P:endoplasmic reticulum tubular network organization"/>
    <property type="evidence" value="ECO:0007669"/>
    <property type="project" value="TreeGrafter"/>
</dbReference>
<feature type="region of interest" description="Disordered" evidence="6">
    <location>
        <begin position="159"/>
        <end position="180"/>
    </location>
</feature>
<dbReference type="GO" id="GO:0005783">
    <property type="term" value="C:endoplasmic reticulum"/>
    <property type="evidence" value="ECO:0007669"/>
    <property type="project" value="TreeGrafter"/>
</dbReference>
<feature type="transmembrane region" description="Helical" evidence="7">
    <location>
        <begin position="20"/>
        <end position="41"/>
    </location>
</feature>
<dbReference type="Proteomes" id="UP001373714">
    <property type="component" value="Unassembled WGS sequence"/>
</dbReference>
<keyword evidence="3 7" id="KW-0812">Transmembrane</keyword>
<keyword evidence="4 7" id="KW-1133">Transmembrane helix</keyword>
<dbReference type="EMBL" id="JAVHNS010000002">
    <property type="protein sequence ID" value="KAK6362346.1"/>
    <property type="molecule type" value="Genomic_DNA"/>
</dbReference>
<comment type="subcellular location">
    <subcellularLocation>
        <location evidence="1">Membrane</location>
        <topology evidence="1">Multi-pass membrane protein</topology>
    </subcellularLocation>
</comment>
<dbReference type="InterPro" id="IPR051645">
    <property type="entry name" value="PER33/POM33_regulator"/>
</dbReference>
<evidence type="ECO:0000313" key="9">
    <source>
        <dbReference type="Proteomes" id="UP001373714"/>
    </source>
</evidence>
<feature type="transmembrane region" description="Helical" evidence="7">
    <location>
        <begin position="61"/>
        <end position="79"/>
    </location>
</feature>
<dbReference type="PANTHER" id="PTHR12703">
    <property type="entry name" value="TRANSMEMBRANE PROTEIN 33"/>
    <property type="match status" value="1"/>
</dbReference>
<evidence type="ECO:0000313" key="8">
    <source>
        <dbReference type="EMBL" id="KAK6362346.1"/>
    </source>
</evidence>
<protein>
    <recommendedName>
        <fullName evidence="10">Endoplasmic reticulum protein</fullName>
    </recommendedName>
</protein>
<evidence type="ECO:0000256" key="3">
    <source>
        <dbReference type="ARBA" id="ARBA00022692"/>
    </source>
</evidence>
<dbReference type="InterPro" id="IPR005344">
    <property type="entry name" value="TMEM33/Pom33"/>
</dbReference>
<dbReference type="Pfam" id="PF03661">
    <property type="entry name" value="TMEM33_Pom33"/>
    <property type="match status" value="1"/>
</dbReference>
<evidence type="ECO:0000256" key="4">
    <source>
        <dbReference type="ARBA" id="ARBA00022989"/>
    </source>
</evidence>
<evidence type="ECO:0008006" key="10">
    <source>
        <dbReference type="Google" id="ProtNLM"/>
    </source>
</evidence>
<evidence type="ECO:0000256" key="1">
    <source>
        <dbReference type="ARBA" id="ARBA00004141"/>
    </source>
</evidence>
<keyword evidence="5 7" id="KW-0472">Membrane</keyword>
<name>A0AAV9VMB5_9PEZI</name>
<keyword evidence="9" id="KW-1185">Reference proteome</keyword>
<feature type="transmembrane region" description="Helical" evidence="7">
    <location>
        <begin position="111"/>
        <end position="134"/>
    </location>
</feature>
<evidence type="ECO:0000256" key="7">
    <source>
        <dbReference type="SAM" id="Phobius"/>
    </source>
</evidence>
<comment type="similarity">
    <text evidence="2">Belongs to the PER33/POM33 family.</text>
</comment>
<gene>
    <name evidence="8" type="ORF">TWF730_006040</name>
</gene>
<dbReference type="GO" id="GO:0061024">
    <property type="term" value="P:membrane organization"/>
    <property type="evidence" value="ECO:0007669"/>
    <property type="project" value="TreeGrafter"/>
</dbReference>
<evidence type="ECO:0000256" key="2">
    <source>
        <dbReference type="ARBA" id="ARBA00007322"/>
    </source>
</evidence>
<dbReference type="AlphaFoldDB" id="A0AAV9VMB5"/>
<dbReference type="GO" id="GO:0016020">
    <property type="term" value="C:membrane"/>
    <property type="evidence" value="ECO:0007669"/>
    <property type="project" value="UniProtKB-SubCell"/>
</dbReference>
<feature type="transmembrane region" description="Helical" evidence="7">
    <location>
        <begin position="213"/>
        <end position="237"/>
    </location>
</feature>
<accession>A0AAV9VMB5</accession>
<evidence type="ECO:0000256" key="6">
    <source>
        <dbReference type="SAM" id="MobiDB-lite"/>
    </source>
</evidence>
<reference evidence="8 9" key="1">
    <citation type="submission" date="2019-10" db="EMBL/GenBank/DDBJ databases">
        <authorList>
            <person name="Palmer J.M."/>
        </authorList>
    </citation>
    <scope>NUCLEOTIDE SEQUENCE [LARGE SCALE GENOMIC DNA]</scope>
    <source>
        <strain evidence="8 9">TWF730</strain>
    </source>
</reference>